<keyword evidence="7" id="KW-1185">Reference proteome</keyword>
<dbReference type="SUPFAM" id="SSF75420">
    <property type="entry name" value="YhbC-like, N-terminal domain"/>
    <property type="match status" value="1"/>
</dbReference>
<reference evidence="6 7" key="1">
    <citation type="submission" date="2020-08" db="EMBL/GenBank/DDBJ databases">
        <authorList>
            <person name="Liu C."/>
            <person name="Sun Q."/>
        </authorList>
    </citation>
    <scope>NUCLEOTIDE SEQUENCE [LARGE SCALE GENOMIC DNA]</scope>
    <source>
        <strain evidence="6 7">NSJ-61</strain>
    </source>
</reference>
<dbReference type="InterPro" id="IPR003728">
    <property type="entry name" value="Ribosome_maturation_RimP"/>
</dbReference>
<accession>A0A7G9GM39</accession>
<proteinExistence type="inferred from homology"/>
<name>A0A7G9GM39_9FIRM</name>
<dbReference type="EMBL" id="CP060636">
    <property type="protein sequence ID" value="QNM11871.1"/>
    <property type="molecule type" value="Genomic_DNA"/>
</dbReference>
<dbReference type="CDD" id="cd01734">
    <property type="entry name" value="YlxS_C"/>
    <property type="match status" value="1"/>
</dbReference>
<dbReference type="InterPro" id="IPR028989">
    <property type="entry name" value="RimP_N"/>
</dbReference>
<evidence type="ECO:0000256" key="3">
    <source>
        <dbReference type="HAMAP-Rule" id="MF_01077"/>
    </source>
</evidence>
<keyword evidence="1 3" id="KW-0963">Cytoplasm</keyword>
<dbReference type="Pfam" id="PF02576">
    <property type="entry name" value="RimP_N"/>
    <property type="match status" value="1"/>
</dbReference>
<dbReference type="HAMAP" id="MF_01077">
    <property type="entry name" value="RimP"/>
    <property type="match status" value="1"/>
</dbReference>
<evidence type="ECO:0000256" key="1">
    <source>
        <dbReference type="ARBA" id="ARBA00022490"/>
    </source>
</evidence>
<dbReference type="AlphaFoldDB" id="A0A7G9GM39"/>
<gene>
    <name evidence="3" type="primary">rimP</name>
    <name evidence="6" type="ORF">H9Q80_16740</name>
</gene>
<comment type="similarity">
    <text evidence="3">Belongs to the RimP family.</text>
</comment>
<dbReference type="PANTHER" id="PTHR33867">
    <property type="entry name" value="RIBOSOME MATURATION FACTOR RIMP"/>
    <property type="match status" value="1"/>
</dbReference>
<dbReference type="GO" id="GO:0006412">
    <property type="term" value="P:translation"/>
    <property type="evidence" value="ECO:0007669"/>
    <property type="project" value="TreeGrafter"/>
</dbReference>
<sequence length="155" mass="17774">MDQIQKIKELVAPILEKEEIQLYEVLWHNEGNMRILQIAIMRNDGSMDIDTCADMSEKISECLDEADLISAEYFLEVCSPGAERELKDEAQIKAAIGEYVYVKLRNPKAGMDEVKGYLKSMEENEVLIEYMDKAVKRKVSIELDNISLIRLSVKI</sequence>
<dbReference type="InterPro" id="IPR036847">
    <property type="entry name" value="RimP_C_sf"/>
</dbReference>
<dbReference type="SUPFAM" id="SSF74942">
    <property type="entry name" value="YhbC-like, C-terminal domain"/>
    <property type="match status" value="1"/>
</dbReference>
<comment type="subcellular location">
    <subcellularLocation>
        <location evidence="3">Cytoplasm</location>
    </subcellularLocation>
</comment>
<dbReference type="GO" id="GO:0000028">
    <property type="term" value="P:ribosomal small subunit assembly"/>
    <property type="evidence" value="ECO:0007669"/>
    <property type="project" value="TreeGrafter"/>
</dbReference>
<dbReference type="Pfam" id="PF17384">
    <property type="entry name" value="DUF150_C"/>
    <property type="match status" value="1"/>
</dbReference>
<evidence type="ECO:0000313" key="7">
    <source>
        <dbReference type="Proteomes" id="UP000515856"/>
    </source>
</evidence>
<feature type="domain" description="Ribosome maturation factor RimP N-terminal" evidence="4">
    <location>
        <begin position="10"/>
        <end position="83"/>
    </location>
</feature>
<evidence type="ECO:0000259" key="4">
    <source>
        <dbReference type="Pfam" id="PF02576"/>
    </source>
</evidence>
<dbReference type="GO" id="GO:0005829">
    <property type="term" value="C:cytosol"/>
    <property type="evidence" value="ECO:0007669"/>
    <property type="project" value="TreeGrafter"/>
</dbReference>
<dbReference type="RefSeq" id="WP_117454570.1">
    <property type="nucleotide sequence ID" value="NZ_CP060636.1"/>
</dbReference>
<dbReference type="Proteomes" id="UP000515856">
    <property type="component" value="Chromosome"/>
</dbReference>
<dbReference type="Gene3D" id="2.30.30.180">
    <property type="entry name" value="Ribosome maturation factor RimP, C-terminal domain"/>
    <property type="match status" value="1"/>
</dbReference>
<evidence type="ECO:0000259" key="5">
    <source>
        <dbReference type="Pfam" id="PF17384"/>
    </source>
</evidence>
<protein>
    <recommendedName>
        <fullName evidence="3">Ribosome maturation factor RimP</fullName>
    </recommendedName>
</protein>
<organism evidence="6 7">
    <name type="scientific">[Eubacterium] hominis</name>
    <dbReference type="NCBI Taxonomy" id="2764325"/>
    <lineage>
        <taxon>Bacteria</taxon>
        <taxon>Bacillati</taxon>
        <taxon>Bacillota</taxon>
        <taxon>Erysipelotrichia</taxon>
        <taxon>Erysipelotrichales</taxon>
        <taxon>Erysipelotrichaceae</taxon>
        <taxon>Amedibacillus</taxon>
    </lineage>
</organism>
<keyword evidence="2 3" id="KW-0690">Ribosome biogenesis</keyword>
<dbReference type="Gene3D" id="3.30.300.70">
    <property type="entry name" value="RimP-like superfamily, N-terminal"/>
    <property type="match status" value="1"/>
</dbReference>
<evidence type="ECO:0000256" key="2">
    <source>
        <dbReference type="ARBA" id="ARBA00022517"/>
    </source>
</evidence>
<dbReference type="InterPro" id="IPR035956">
    <property type="entry name" value="RimP_N_sf"/>
</dbReference>
<evidence type="ECO:0000313" key="6">
    <source>
        <dbReference type="EMBL" id="QNM11871.1"/>
    </source>
</evidence>
<comment type="function">
    <text evidence="3">Required for maturation of 30S ribosomal subunits.</text>
</comment>
<feature type="domain" description="Ribosome maturation factor RimP C-terminal" evidence="5">
    <location>
        <begin position="86"/>
        <end position="154"/>
    </location>
</feature>
<dbReference type="KEGG" id="ehn:H9Q80_16740"/>
<dbReference type="PANTHER" id="PTHR33867:SF1">
    <property type="entry name" value="RIBOSOME MATURATION FACTOR RIMP"/>
    <property type="match status" value="1"/>
</dbReference>
<dbReference type="InterPro" id="IPR028998">
    <property type="entry name" value="RimP_C"/>
</dbReference>